<evidence type="ECO:0000256" key="1">
    <source>
        <dbReference type="SAM" id="MobiDB-lite"/>
    </source>
</evidence>
<feature type="compositionally biased region" description="Polar residues" evidence="1">
    <location>
        <begin position="20"/>
        <end position="31"/>
    </location>
</feature>
<accession>A0A6A6I202</accession>
<feature type="compositionally biased region" description="Basic and acidic residues" evidence="1">
    <location>
        <begin position="123"/>
        <end position="136"/>
    </location>
</feature>
<dbReference type="Proteomes" id="UP000800094">
    <property type="component" value="Unassembled WGS sequence"/>
</dbReference>
<dbReference type="EMBL" id="ML987203">
    <property type="protein sequence ID" value="KAF2244307.1"/>
    <property type="molecule type" value="Genomic_DNA"/>
</dbReference>
<feature type="region of interest" description="Disordered" evidence="1">
    <location>
        <begin position="177"/>
        <end position="241"/>
    </location>
</feature>
<evidence type="ECO:0000313" key="2">
    <source>
        <dbReference type="EMBL" id="KAF2244307.1"/>
    </source>
</evidence>
<feature type="compositionally biased region" description="Basic and acidic residues" evidence="1">
    <location>
        <begin position="204"/>
        <end position="218"/>
    </location>
</feature>
<evidence type="ECO:0000313" key="3">
    <source>
        <dbReference type="Proteomes" id="UP000800094"/>
    </source>
</evidence>
<feature type="compositionally biased region" description="Basic and acidic residues" evidence="1">
    <location>
        <begin position="77"/>
        <end position="91"/>
    </location>
</feature>
<proteinExistence type="predicted"/>
<reference evidence="2" key="1">
    <citation type="journal article" date="2020" name="Stud. Mycol.">
        <title>101 Dothideomycetes genomes: a test case for predicting lifestyles and emergence of pathogens.</title>
        <authorList>
            <person name="Haridas S."/>
            <person name="Albert R."/>
            <person name="Binder M."/>
            <person name="Bloem J."/>
            <person name="Labutti K."/>
            <person name="Salamov A."/>
            <person name="Andreopoulos B."/>
            <person name="Baker S."/>
            <person name="Barry K."/>
            <person name="Bills G."/>
            <person name="Bluhm B."/>
            <person name="Cannon C."/>
            <person name="Castanera R."/>
            <person name="Culley D."/>
            <person name="Daum C."/>
            <person name="Ezra D."/>
            <person name="Gonzalez J."/>
            <person name="Henrissat B."/>
            <person name="Kuo A."/>
            <person name="Liang C."/>
            <person name="Lipzen A."/>
            <person name="Lutzoni F."/>
            <person name="Magnuson J."/>
            <person name="Mondo S."/>
            <person name="Nolan M."/>
            <person name="Ohm R."/>
            <person name="Pangilinan J."/>
            <person name="Park H.-J."/>
            <person name="Ramirez L."/>
            <person name="Alfaro M."/>
            <person name="Sun H."/>
            <person name="Tritt A."/>
            <person name="Yoshinaga Y."/>
            <person name="Zwiers L.-H."/>
            <person name="Turgeon B."/>
            <person name="Goodwin S."/>
            <person name="Spatafora J."/>
            <person name="Crous P."/>
            <person name="Grigoriev I."/>
        </authorList>
    </citation>
    <scope>NUCLEOTIDE SEQUENCE</scope>
    <source>
        <strain evidence="2">CBS 122368</strain>
    </source>
</reference>
<name>A0A6A6I202_9PLEO</name>
<sequence>MHALYPGVSHYLSTEPCPPTQQLQMQSTQTESPRRRLPVQPPAYHHQDPAHPPVPSPANEKAKQKHHEASPSPAPRPTKDGDSDSDRDRCPRPSAAVRPCTCQRPFTPAGMERTYPRARSKSVRLDDRDAEGKPIEGEPGWAEEEYGRGRAEWLMSLQEGKGGRKEGQGEMAPLLLLGTRDEEGSEEGETTPLLSRTRTRTRSRGSDVPRSVDWEGDGKAASVLEGEEQRVEERGGETKRSLRQRARTCWAKVKERFRAEPRVGRRCCDDQYYHCQ</sequence>
<dbReference type="AlphaFoldDB" id="A0A6A6I202"/>
<protein>
    <submittedName>
        <fullName evidence="2">Uncharacterized protein</fullName>
    </submittedName>
</protein>
<keyword evidence="3" id="KW-1185">Reference proteome</keyword>
<dbReference type="RefSeq" id="XP_033679311.1">
    <property type="nucleotide sequence ID" value="XM_033833870.1"/>
</dbReference>
<organism evidence="2 3">
    <name type="scientific">Trematosphaeria pertusa</name>
    <dbReference type="NCBI Taxonomy" id="390896"/>
    <lineage>
        <taxon>Eukaryota</taxon>
        <taxon>Fungi</taxon>
        <taxon>Dikarya</taxon>
        <taxon>Ascomycota</taxon>
        <taxon>Pezizomycotina</taxon>
        <taxon>Dothideomycetes</taxon>
        <taxon>Pleosporomycetidae</taxon>
        <taxon>Pleosporales</taxon>
        <taxon>Massarineae</taxon>
        <taxon>Trematosphaeriaceae</taxon>
        <taxon>Trematosphaeria</taxon>
    </lineage>
</organism>
<feature type="region of interest" description="Disordered" evidence="1">
    <location>
        <begin position="1"/>
        <end position="143"/>
    </location>
</feature>
<gene>
    <name evidence="2" type="ORF">BU26DRAFT_569298</name>
</gene>
<feature type="compositionally biased region" description="Basic and acidic residues" evidence="1">
    <location>
        <begin position="227"/>
        <end position="240"/>
    </location>
</feature>
<dbReference type="GeneID" id="54587200"/>